<accession>A0A7Y0REZ2</accession>
<dbReference type="RefSeq" id="WP_135956253.1">
    <property type="nucleotide sequence ID" value="NZ_JABCKY010000007.1"/>
</dbReference>
<keyword evidence="3" id="KW-1185">Reference proteome</keyword>
<dbReference type="OrthoDB" id="5525274at2"/>
<gene>
    <name evidence="2" type="ORF">HIU99_15460</name>
</gene>
<feature type="region of interest" description="Disordered" evidence="1">
    <location>
        <begin position="245"/>
        <end position="329"/>
    </location>
</feature>
<sequence>MTLPQQPDTTRIHRLIVRGPSGTRQRLLPKLEASHWPAPTDGSWVLVRQVAASAGKSRLASELVEKARQQINSGDPSEVVRFASLAALVAALITDLSRGIASQRWYWQRWSRFWPLPAGDAIQQVMQEHPRELVSVCHLLASEGNLIDVWQRLSAENSSAVLSALCHELGLTHHTRGSATADPKTDSPGMVIPSRQVRRWQPIFATLPDTDPRSTLAALVIATESATVALLAEPATTLASIRERMKHSGEPPQPSHSVLTLNGTGSHAGDRLHTPGPQQSSGATDSHAASQDNEPGPQTTSESPAIRIGTNTPAIPELSGAGGGLTAPDADTEALSAAYDLPQNQSLAIRSDRVRTDMGGALYLLNILNRPPIQAIMEQAWQTLPSGWAWLYRLARELDLDQEDPLCAFLAERLGLESVAELESLPQLPQRQAVLSLAGQWFSWEDLWSPTLIRVPAELAYTPGHLDLYLDNSQVRLELRLAGLDLNPGWLPWLGTVVTFHFDHFPHLQRATS</sequence>
<feature type="compositionally biased region" description="Polar residues" evidence="1">
    <location>
        <begin position="276"/>
        <end position="313"/>
    </location>
</feature>
<dbReference type="AlphaFoldDB" id="A0A7Y0REZ2"/>
<reference evidence="2 3" key="1">
    <citation type="submission" date="2020-04" db="EMBL/GenBank/DDBJ databases">
        <title>Marinobacter oceani sp. nov., isolated from marine solar saltern.</title>
        <authorList>
            <person name="Chen X.-Y."/>
        </authorList>
    </citation>
    <scope>NUCLEOTIDE SEQUENCE [LARGE SCALE GENOMIC DNA]</scope>
    <source>
        <strain evidence="2 3">W62</strain>
    </source>
</reference>
<evidence type="ECO:0000313" key="2">
    <source>
        <dbReference type="EMBL" id="NMT64983.1"/>
    </source>
</evidence>
<feature type="compositionally biased region" description="Polar residues" evidence="1">
    <location>
        <begin position="255"/>
        <end position="265"/>
    </location>
</feature>
<proteinExistence type="predicted"/>
<protein>
    <submittedName>
        <fullName evidence="2">Uncharacterized protein</fullName>
    </submittedName>
</protein>
<dbReference type="EMBL" id="JABCKY010000007">
    <property type="protein sequence ID" value="NMT64983.1"/>
    <property type="molecule type" value="Genomic_DNA"/>
</dbReference>
<organism evidence="2 3">
    <name type="scientific">Marinobacter orientalis</name>
    <dbReference type="NCBI Taxonomy" id="1928859"/>
    <lineage>
        <taxon>Bacteria</taxon>
        <taxon>Pseudomonadati</taxon>
        <taxon>Pseudomonadota</taxon>
        <taxon>Gammaproteobacteria</taxon>
        <taxon>Pseudomonadales</taxon>
        <taxon>Marinobacteraceae</taxon>
        <taxon>Marinobacter</taxon>
    </lineage>
</organism>
<evidence type="ECO:0000313" key="3">
    <source>
        <dbReference type="Proteomes" id="UP000567186"/>
    </source>
</evidence>
<dbReference type="Proteomes" id="UP000567186">
    <property type="component" value="Unassembled WGS sequence"/>
</dbReference>
<evidence type="ECO:0000256" key="1">
    <source>
        <dbReference type="SAM" id="MobiDB-lite"/>
    </source>
</evidence>
<name>A0A7Y0REZ2_9GAMM</name>
<comment type="caution">
    <text evidence="2">The sequence shown here is derived from an EMBL/GenBank/DDBJ whole genome shotgun (WGS) entry which is preliminary data.</text>
</comment>